<dbReference type="EMBL" id="QEFC01000248">
    <property type="protein sequence ID" value="KAE9465560.1"/>
    <property type="molecule type" value="Genomic_DNA"/>
</dbReference>
<evidence type="ECO:0000256" key="3">
    <source>
        <dbReference type="ARBA" id="ARBA00022963"/>
    </source>
</evidence>
<comment type="caution">
    <text evidence="5">The sequence shown here is derived from an EMBL/GenBank/DDBJ whole genome shotgun (WGS) entry which is preliminary data.</text>
</comment>
<dbReference type="InterPro" id="IPR036514">
    <property type="entry name" value="SGNH_hydro_sf"/>
</dbReference>
<accession>A0A6A4M5W1</accession>
<evidence type="ECO:0008006" key="7">
    <source>
        <dbReference type="Google" id="ProtNLM"/>
    </source>
</evidence>
<evidence type="ECO:0000256" key="4">
    <source>
        <dbReference type="ARBA" id="ARBA00023098"/>
    </source>
</evidence>
<feature type="non-terminal residue" evidence="5">
    <location>
        <position position="1"/>
    </location>
</feature>
<dbReference type="OrthoDB" id="1600564at2759"/>
<sequence>MGVGKVAVGALQPLGCLPEVTVLNNFQQCSETSNTAAKFHNMLLRQAGAKLNNESKDSGAFIVLYLFDAFTSVLNHTEATVKFEKPILKQCCVAKAGYSCSNVNAKGEKMYTVCDNPKENFFWDTVHLTQAGWLAVFSALKAKFETS</sequence>
<keyword evidence="4" id="KW-0443">Lipid metabolism</keyword>
<reference evidence="5 6" key="1">
    <citation type="journal article" date="2019" name="Genome Biol. Evol.">
        <title>The Rhododendron genome and chromosomal organization provide insight into shared whole-genome duplications across the heath family (Ericaceae).</title>
        <authorList>
            <person name="Soza V.L."/>
            <person name="Lindsley D."/>
            <person name="Waalkes A."/>
            <person name="Ramage E."/>
            <person name="Patwardhan R.P."/>
            <person name="Burton J.N."/>
            <person name="Adey A."/>
            <person name="Kumar A."/>
            <person name="Qiu R."/>
            <person name="Shendure J."/>
            <person name="Hall B."/>
        </authorList>
    </citation>
    <scope>NUCLEOTIDE SEQUENCE [LARGE SCALE GENOMIC DNA]</scope>
    <source>
        <strain evidence="5">RSF 1966-606</strain>
    </source>
</reference>
<dbReference type="Pfam" id="PF00657">
    <property type="entry name" value="Lipase_GDSL"/>
    <property type="match status" value="1"/>
</dbReference>
<proteinExistence type="inferred from homology"/>
<evidence type="ECO:0000313" key="6">
    <source>
        <dbReference type="Proteomes" id="UP000428333"/>
    </source>
</evidence>
<comment type="similarity">
    <text evidence="1">Belongs to the 'GDSL' lipolytic enzyme family.</text>
</comment>
<dbReference type="InterPro" id="IPR001087">
    <property type="entry name" value="GDSL"/>
</dbReference>
<dbReference type="Proteomes" id="UP000428333">
    <property type="component" value="Linkage Group LG02"/>
</dbReference>
<dbReference type="GO" id="GO:0016788">
    <property type="term" value="F:hydrolase activity, acting on ester bonds"/>
    <property type="evidence" value="ECO:0007669"/>
    <property type="project" value="InterPro"/>
</dbReference>
<protein>
    <recommendedName>
        <fullName evidence="7">SGNH hydrolase-type esterase domain-containing protein</fullName>
    </recommendedName>
</protein>
<dbReference type="PANTHER" id="PTHR46020:SF32">
    <property type="entry name" value="GDSL ESTERASE_LIPASE"/>
    <property type="match status" value="1"/>
</dbReference>
<dbReference type="PANTHER" id="PTHR46020">
    <property type="entry name" value="OSJNBB0059K02.9 PROTEIN"/>
    <property type="match status" value="1"/>
</dbReference>
<dbReference type="Gene3D" id="3.40.50.1110">
    <property type="entry name" value="SGNH hydrolase"/>
    <property type="match status" value="1"/>
</dbReference>
<keyword evidence="2" id="KW-0378">Hydrolase</keyword>
<keyword evidence="6" id="KW-1185">Reference proteome</keyword>
<name>A0A6A4M5W1_9ERIC</name>
<evidence type="ECO:0000256" key="1">
    <source>
        <dbReference type="ARBA" id="ARBA00008668"/>
    </source>
</evidence>
<evidence type="ECO:0000313" key="5">
    <source>
        <dbReference type="EMBL" id="KAE9465560.1"/>
    </source>
</evidence>
<gene>
    <name evidence="5" type="ORF">C3L33_02533</name>
</gene>
<keyword evidence="3" id="KW-0442">Lipid degradation</keyword>
<dbReference type="AlphaFoldDB" id="A0A6A4M5W1"/>
<evidence type="ECO:0000256" key="2">
    <source>
        <dbReference type="ARBA" id="ARBA00022801"/>
    </source>
</evidence>
<organism evidence="5 6">
    <name type="scientific">Rhododendron williamsianum</name>
    <dbReference type="NCBI Taxonomy" id="262921"/>
    <lineage>
        <taxon>Eukaryota</taxon>
        <taxon>Viridiplantae</taxon>
        <taxon>Streptophyta</taxon>
        <taxon>Embryophyta</taxon>
        <taxon>Tracheophyta</taxon>
        <taxon>Spermatophyta</taxon>
        <taxon>Magnoliopsida</taxon>
        <taxon>eudicotyledons</taxon>
        <taxon>Gunneridae</taxon>
        <taxon>Pentapetalae</taxon>
        <taxon>asterids</taxon>
        <taxon>Ericales</taxon>
        <taxon>Ericaceae</taxon>
        <taxon>Ericoideae</taxon>
        <taxon>Rhodoreae</taxon>
        <taxon>Rhododendron</taxon>
    </lineage>
</organism>
<dbReference type="GO" id="GO:0016042">
    <property type="term" value="P:lipid catabolic process"/>
    <property type="evidence" value="ECO:0007669"/>
    <property type="project" value="UniProtKB-KW"/>
</dbReference>